<accession>A0A1I3M9I1</accession>
<gene>
    <name evidence="1" type="ORF">SAMN05216561_11523</name>
</gene>
<sequence length="82" mass="9064">MSPAIATGRRYESEMVDNGVTVPEVVVHLRADLSAGDPPAELTVRLTINKPDGEHSDVELTLREADYLRRHLVQVLAMAVDR</sequence>
<proteinExistence type="predicted"/>
<keyword evidence="2" id="KW-1185">Reference proteome</keyword>
<name>A0A1I3M9I1_9ACTN</name>
<dbReference type="Proteomes" id="UP000198649">
    <property type="component" value="Unassembled WGS sequence"/>
</dbReference>
<protein>
    <submittedName>
        <fullName evidence="1">Uncharacterized protein</fullName>
    </submittedName>
</protein>
<evidence type="ECO:0000313" key="1">
    <source>
        <dbReference type="EMBL" id="SFI93714.1"/>
    </source>
</evidence>
<evidence type="ECO:0000313" key="2">
    <source>
        <dbReference type="Proteomes" id="UP000198649"/>
    </source>
</evidence>
<reference evidence="1 2" key="1">
    <citation type="submission" date="2016-10" db="EMBL/GenBank/DDBJ databases">
        <authorList>
            <person name="de Groot N.N."/>
        </authorList>
    </citation>
    <scope>NUCLEOTIDE SEQUENCE [LARGE SCALE GENOMIC DNA]</scope>
    <source>
        <strain evidence="1 2">CGMCC 1.11156</strain>
    </source>
</reference>
<dbReference type="AlphaFoldDB" id="A0A1I3M9I1"/>
<organism evidence="1 2">
    <name type="scientific">Nocardioides psychrotolerans</name>
    <dbReference type="NCBI Taxonomy" id="1005945"/>
    <lineage>
        <taxon>Bacteria</taxon>
        <taxon>Bacillati</taxon>
        <taxon>Actinomycetota</taxon>
        <taxon>Actinomycetes</taxon>
        <taxon>Propionibacteriales</taxon>
        <taxon>Nocardioidaceae</taxon>
        <taxon>Nocardioides</taxon>
    </lineage>
</organism>
<dbReference type="EMBL" id="FOQG01000015">
    <property type="protein sequence ID" value="SFI93714.1"/>
    <property type="molecule type" value="Genomic_DNA"/>
</dbReference>